<dbReference type="InterPro" id="IPR001563">
    <property type="entry name" value="Peptidase_S10"/>
</dbReference>
<evidence type="ECO:0000256" key="10">
    <source>
        <dbReference type="SAM" id="Phobius"/>
    </source>
</evidence>
<evidence type="ECO:0000256" key="5">
    <source>
        <dbReference type="ARBA" id="ARBA00022670"/>
    </source>
</evidence>
<evidence type="ECO:0000313" key="12">
    <source>
        <dbReference type="Proteomes" id="UP000295252"/>
    </source>
</evidence>
<keyword evidence="8" id="KW-0325">Glycoprotein</keyword>
<comment type="similarity">
    <text evidence="2 9">Belongs to the peptidase S10 family.</text>
</comment>
<comment type="subcellular location">
    <subcellularLocation>
        <location evidence="1">Secreted</location>
    </subcellularLocation>
</comment>
<dbReference type="InterPro" id="IPR018202">
    <property type="entry name" value="Ser_caboxypep_ser_AS"/>
</dbReference>
<sequence>MEKVLGGCVCVCDGRSQIQRVTRHLGQIAHVIYLIKLSEPSTFFNPCTQICKVCLSGLILSIFCVRNGKVTRCFSSYGSIISGGKSHSSWKSRWIRSVGICSSQTNGSHVLVVLMKSKQDSRSRKALANYSLPAGRTVSIRILMGFSQVSIFIACSYNQLYFLQKADLLFVDYPVETCYSFVENVKNTTLFMKTDVEAVKDGTKFLIDFFNRNETLQKSPLYIVAESYGGKFAITLALSALKAIEAGKLKLNLRGVASGDSWISPEILSYFSWVPLLKDISFLDNNGFQNSIRMANQINKQIAVGTFAEAIDTWNKLEDLITDYNNNMGFDLILLSSNVDDPLSLLATSELKQRIAVKRSSPRGDGDLYAFMNGKIKKKLKIIPPNVIWGGQSGPVFEALKGDFMRPRISEVDELLTKGVNVTISNGQIIGCNTTATNAWLDKLKWNGMKNFLNKDRTPLYCEGDRSVKAFTKSYRNLHFYWILNDSRFVSQLTIVIFCCISFIGLNYCHSCLLGKIKKTRHTIIPELEQIRLSYVTVRHGYCTFFII</sequence>
<keyword evidence="10" id="KW-1133">Transmembrane helix</keyword>
<proteinExistence type="inferred from homology"/>
<dbReference type="InterPro" id="IPR029058">
    <property type="entry name" value="AB_hydrolase_fold"/>
</dbReference>
<evidence type="ECO:0000313" key="11">
    <source>
        <dbReference type="EMBL" id="CDP14449.1"/>
    </source>
</evidence>
<evidence type="ECO:0000256" key="3">
    <source>
        <dbReference type="ARBA" id="ARBA00022525"/>
    </source>
</evidence>
<keyword evidence="5 9" id="KW-0645">Protease</keyword>
<keyword evidence="6" id="KW-0732">Signal</keyword>
<dbReference type="GO" id="GO:0004185">
    <property type="term" value="F:serine-type carboxypeptidase activity"/>
    <property type="evidence" value="ECO:0007669"/>
    <property type="project" value="UniProtKB-UniRule"/>
</dbReference>
<reference evidence="12" key="1">
    <citation type="journal article" date="2014" name="Science">
        <title>The coffee genome provides insight into the convergent evolution of caffeine biosynthesis.</title>
        <authorList>
            <person name="Denoeud F."/>
            <person name="Carretero-Paulet L."/>
            <person name="Dereeper A."/>
            <person name="Droc G."/>
            <person name="Guyot R."/>
            <person name="Pietrella M."/>
            <person name="Zheng C."/>
            <person name="Alberti A."/>
            <person name="Anthony F."/>
            <person name="Aprea G."/>
            <person name="Aury J.M."/>
            <person name="Bento P."/>
            <person name="Bernard M."/>
            <person name="Bocs S."/>
            <person name="Campa C."/>
            <person name="Cenci A."/>
            <person name="Combes M.C."/>
            <person name="Crouzillat D."/>
            <person name="Da Silva C."/>
            <person name="Daddiego L."/>
            <person name="De Bellis F."/>
            <person name="Dussert S."/>
            <person name="Garsmeur O."/>
            <person name="Gayraud T."/>
            <person name="Guignon V."/>
            <person name="Jahn K."/>
            <person name="Jamilloux V."/>
            <person name="Joet T."/>
            <person name="Labadie K."/>
            <person name="Lan T."/>
            <person name="Leclercq J."/>
            <person name="Lepelley M."/>
            <person name="Leroy T."/>
            <person name="Li L.T."/>
            <person name="Librado P."/>
            <person name="Lopez L."/>
            <person name="Munoz A."/>
            <person name="Noel B."/>
            <person name="Pallavicini A."/>
            <person name="Perrotta G."/>
            <person name="Poncet V."/>
            <person name="Pot D."/>
            <person name="Priyono X."/>
            <person name="Rigoreau M."/>
            <person name="Rouard M."/>
            <person name="Rozas J."/>
            <person name="Tranchant-Dubreuil C."/>
            <person name="VanBuren R."/>
            <person name="Zhang Q."/>
            <person name="Andrade A.C."/>
            <person name="Argout X."/>
            <person name="Bertrand B."/>
            <person name="de Kochko A."/>
            <person name="Graziosi G."/>
            <person name="Henry R.J."/>
            <person name="Jayarama X."/>
            <person name="Ming R."/>
            <person name="Nagai C."/>
            <person name="Rounsley S."/>
            <person name="Sankoff D."/>
            <person name="Giuliano G."/>
            <person name="Albert V.A."/>
            <person name="Wincker P."/>
            <person name="Lashermes P."/>
        </authorList>
    </citation>
    <scope>NUCLEOTIDE SEQUENCE [LARGE SCALE GENOMIC DNA]</scope>
    <source>
        <strain evidence="12">cv. DH200-94</strain>
    </source>
</reference>
<evidence type="ECO:0000256" key="9">
    <source>
        <dbReference type="RuleBase" id="RU361156"/>
    </source>
</evidence>
<dbReference type="PROSITE" id="PS00131">
    <property type="entry name" value="CARBOXYPEPT_SER_SER"/>
    <property type="match status" value="1"/>
</dbReference>
<dbReference type="Pfam" id="PF00450">
    <property type="entry name" value="Peptidase_S10"/>
    <property type="match status" value="1"/>
</dbReference>
<dbReference type="AlphaFoldDB" id="A0A068V1R0"/>
<keyword evidence="4 9" id="KW-0121">Carboxypeptidase</keyword>
<dbReference type="Gene3D" id="3.40.50.1820">
    <property type="entry name" value="alpha/beta hydrolase"/>
    <property type="match status" value="1"/>
</dbReference>
<evidence type="ECO:0000256" key="1">
    <source>
        <dbReference type="ARBA" id="ARBA00004613"/>
    </source>
</evidence>
<evidence type="ECO:0000256" key="2">
    <source>
        <dbReference type="ARBA" id="ARBA00009431"/>
    </source>
</evidence>
<dbReference type="EMBL" id="HG739169">
    <property type="protein sequence ID" value="CDP14449.1"/>
    <property type="molecule type" value="Genomic_DNA"/>
</dbReference>
<dbReference type="Proteomes" id="UP000295252">
    <property type="component" value="Chromosome I"/>
</dbReference>
<gene>
    <name evidence="11" type="ORF">GSCOC_T00040928001</name>
</gene>
<dbReference type="EC" id="3.4.16.-" evidence="9"/>
<keyword evidence="7 9" id="KW-0378">Hydrolase</keyword>
<dbReference type="PANTHER" id="PTHR11802">
    <property type="entry name" value="SERINE PROTEASE FAMILY S10 SERINE CARBOXYPEPTIDASE"/>
    <property type="match status" value="1"/>
</dbReference>
<dbReference type="GO" id="GO:0006508">
    <property type="term" value="P:proteolysis"/>
    <property type="evidence" value="ECO:0007669"/>
    <property type="project" value="UniProtKB-KW"/>
</dbReference>
<keyword evidence="12" id="KW-1185">Reference proteome</keyword>
<evidence type="ECO:0000256" key="8">
    <source>
        <dbReference type="ARBA" id="ARBA00023180"/>
    </source>
</evidence>
<keyword evidence="10" id="KW-0812">Transmembrane</keyword>
<dbReference type="SUPFAM" id="SSF53474">
    <property type="entry name" value="alpha/beta-Hydrolases"/>
    <property type="match status" value="1"/>
</dbReference>
<protein>
    <recommendedName>
        <fullName evidence="9">Carboxypeptidase</fullName>
        <ecNumber evidence="9">3.4.16.-</ecNumber>
    </recommendedName>
</protein>
<dbReference type="GO" id="GO:0005576">
    <property type="term" value="C:extracellular region"/>
    <property type="evidence" value="ECO:0007669"/>
    <property type="project" value="UniProtKB-SubCell"/>
</dbReference>
<organism evidence="11 12">
    <name type="scientific">Coffea canephora</name>
    <name type="common">Robusta coffee</name>
    <dbReference type="NCBI Taxonomy" id="49390"/>
    <lineage>
        <taxon>Eukaryota</taxon>
        <taxon>Viridiplantae</taxon>
        <taxon>Streptophyta</taxon>
        <taxon>Embryophyta</taxon>
        <taxon>Tracheophyta</taxon>
        <taxon>Spermatophyta</taxon>
        <taxon>Magnoliopsida</taxon>
        <taxon>eudicotyledons</taxon>
        <taxon>Gunneridae</taxon>
        <taxon>Pentapetalae</taxon>
        <taxon>asterids</taxon>
        <taxon>lamiids</taxon>
        <taxon>Gentianales</taxon>
        <taxon>Rubiaceae</taxon>
        <taxon>Ixoroideae</taxon>
        <taxon>Gardenieae complex</taxon>
        <taxon>Bertiereae - Coffeeae clade</taxon>
        <taxon>Coffeeae</taxon>
        <taxon>Coffea</taxon>
    </lineage>
</organism>
<dbReference type="PANTHER" id="PTHR11802:SF3">
    <property type="entry name" value="RETINOID-INDUCIBLE SERINE CARBOXYPEPTIDASE"/>
    <property type="match status" value="1"/>
</dbReference>
<dbReference type="PhylomeDB" id="A0A068V1R0"/>
<name>A0A068V1R0_COFCA</name>
<evidence type="ECO:0000256" key="4">
    <source>
        <dbReference type="ARBA" id="ARBA00022645"/>
    </source>
</evidence>
<dbReference type="Gramene" id="CDP14449">
    <property type="protein sequence ID" value="CDP14449"/>
    <property type="gene ID" value="GSCOC_T00040928001"/>
</dbReference>
<dbReference type="InParanoid" id="A0A068V1R0"/>
<evidence type="ECO:0000256" key="7">
    <source>
        <dbReference type="ARBA" id="ARBA00022801"/>
    </source>
</evidence>
<feature type="transmembrane region" description="Helical" evidence="10">
    <location>
        <begin position="489"/>
        <end position="509"/>
    </location>
</feature>
<evidence type="ECO:0000256" key="6">
    <source>
        <dbReference type="ARBA" id="ARBA00022729"/>
    </source>
</evidence>
<keyword evidence="3" id="KW-0964">Secreted</keyword>
<keyword evidence="10" id="KW-0472">Membrane</keyword>
<dbReference type="OrthoDB" id="443318at2759"/>
<accession>A0A068V1R0</accession>